<name>A1ZP35_MICM2</name>
<comment type="similarity">
    <text evidence="1">Belongs to the Skp family.</text>
</comment>
<evidence type="ECO:0000256" key="4">
    <source>
        <dbReference type="SAM" id="SignalP"/>
    </source>
</evidence>
<dbReference type="GO" id="GO:0005829">
    <property type="term" value="C:cytosol"/>
    <property type="evidence" value="ECO:0007669"/>
    <property type="project" value="TreeGrafter"/>
</dbReference>
<proteinExistence type="inferred from homology"/>
<evidence type="ECO:0000256" key="2">
    <source>
        <dbReference type="ARBA" id="ARBA00022729"/>
    </source>
</evidence>
<dbReference type="AlphaFoldDB" id="A1ZP35"/>
<feature type="coiled-coil region" evidence="3">
    <location>
        <begin position="59"/>
        <end position="122"/>
    </location>
</feature>
<dbReference type="Gene3D" id="3.30.910.20">
    <property type="entry name" value="Skp domain"/>
    <property type="match status" value="1"/>
</dbReference>
<dbReference type="Proteomes" id="UP000004095">
    <property type="component" value="Unassembled WGS sequence"/>
</dbReference>
<dbReference type="eggNOG" id="COG2825">
    <property type="taxonomic scope" value="Bacteria"/>
</dbReference>
<dbReference type="Pfam" id="PF03938">
    <property type="entry name" value="OmpH"/>
    <property type="match status" value="1"/>
</dbReference>
<feature type="chain" id="PRO_5002641562" evidence="4">
    <location>
        <begin position="28"/>
        <end position="184"/>
    </location>
</feature>
<dbReference type="SMART" id="SM00935">
    <property type="entry name" value="OmpH"/>
    <property type="match status" value="1"/>
</dbReference>
<evidence type="ECO:0000313" key="5">
    <source>
        <dbReference type="EMBL" id="EAY27827.1"/>
    </source>
</evidence>
<keyword evidence="6" id="KW-1185">Reference proteome</keyword>
<evidence type="ECO:0000256" key="3">
    <source>
        <dbReference type="SAM" id="Coils"/>
    </source>
</evidence>
<dbReference type="EMBL" id="AAWS01000020">
    <property type="protein sequence ID" value="EAY27827.1"/>
    <property type="molecule type" value="Genomic_DNA"/>
</dbReference>
<dbReference type="InterPro" id="IPR024930">
    <property type="entry name" value="Skp_dom_sf"/>
</dbReference>
<sequence length="184" mass="20455">MDTKKVFGLKALLLGVILLGSFGQVMAQAPAKIGYFDTGYVFSNLPEYKKIQSALDIYKKQLTAEANKKQKEMQSKIAEYQKLASAKPATPVAILQTRQQEITKLDQELRQFQQAARQQSLQKENALINPVTKKVQTSIDKVAKANNFAIIIKKEALLYEVPGDNISDLVLKDLGVTVTKKGNK</sequence>
<reference evidence="5 6" key="1">
    <citation type="submission" date="2007-01" db="EMBL/GenBank/DDBJ databases">
        <authorList>
            <person name="Haygood M."/>
            <person name="Podell S."/>
            <person name="Anderson C."/>
            <person name="Hopkinson B."/>
            <person name="Roe K."/>
            <person name="Barbeau K."/>
            <person name="Gaasterland T."/>
            <person name="Ferriera S."/>
            <person name="Johnson J."/>
            <person name="Kravitz S."/>
            <person name="Beeson K."/>
            <person name="Sutton G."/>
            <person name="Rogers Y.-H."/>
            <person name="Friedman R."/>
            <person name="Frazier M."/>
            <person name="Venter J.C."/>
        </authorList>
    </citation>
    <scope>NUCLEOTIDE SEQUENCE [LARGE SCALE GENOMIC DNA]</scope>
    <source>
        <strain evidence="5 6">ATCC 23134</strain>
    </source>
</reference>
<dbReference type="InterPro" id="IPR005632">
    <property type="entry name" value="Chaperone_Skp"/>
</dbReference>
<gene>
    <name evidence="5" type="ORF">M23134_00268</name>
</gene>
<dbReference type="OrthoDB" id="1493480at2"/>
<dbReference type="GO" id="GO:0050821">
    <property type="term" value="P:protein stabilization"/>
    <property type="evidence" value="ECO:0007669"/>
    <property type="project" value="TreeGrafter"/>
</dbReference>
<dbReference type="PANTHER" id="PTHR35089">
    <property type="entry name" value="CHAPERONE PROTEIN SKP"/>
    <property type="match status" value="1"/>
</dbReference>
<comment type="caution">
    <text evidence="5">The sequence shown here is derived from an EMBL/GenBank/DDBJ whole genome shotgun (WGS) entry which is preliminary data.</text>
</comment>
<dbReference type="GO" id="GO:0051082">
    <property type="term" value="F:unfolded protein binding"/>
    <property type="evidence" value="ECO:0007669"/>
    <property type="project" value="InterPro"/>
</dbReference>
<dbReference type="RefSeq" id="WP_002698813.1">
    <property type="nucleotide sequence ID" value="NZ_AAWS01000020.1"/>
</dbReference>
<evidence type="ECO:0000256" key="1">
    <source>
        <dbReference type="ARBA" id="ARBA00009091"/>
    </source>
</evidence>
<keyword evidence="3" id="KW-0175">Coiled coil</keyword>
<dbReference type="PANTHER" id="PTHR35089:SF1">
    <property type="entry name" value="CHAPERONE PROTEIN SKP"/>
    <property type="match status" value="1"/>
</dbReference>
<organism evidence="5 6">
    <name type="scientific">Microscilla marina ATCC 23134</name>
    <dbReference type="NCBI Taxonomy" id="313606"/>
    <lineage>
        <taxon>Bacteria</taxon>
        <taxon>Pseudomonadati</taxon>
        <taxon>Bacteroidota</taxon>
        <taxon>Cytophagia</taxon>
        <taxon>Cytophagales</taxon>
        <taxon>Microscillaceae</taxon>
        <taxon>Microscilla</taxon>
    </lineage>
</organism>
<feature type="signal peptide" evidence="4">
    <location>
        <begin position="1"/>
        <end position="27"/>
    </location>
</feature>
<protein>
    <submittedName>
        <fullName evidence="5">Outer membrane protein OmpH, putative</fullName>
    </submittedName>
</protein>
<accession>A1ZP35</accession>
<dbReference type="SUPFAM" id="SSF111384">
    <property type="entry name" value="OmpH-like"/>
    <property type="match status" value="1"/>
</dbReference>
<keyword evidence="2 4" id="KW-0732">Signal</keyword>
<evidence type="ECO:0000313" key="6">
    <source>
        <dbReference type="Proteomes" id="UP000004095"/>
    </source>
</evidence>